<feature type="compositionally biased region" description="Low complexity" evidence="1">
    <location>
        <begin position="154"/>
        <end position="163"/>
    </location>
</feature>
<evidence type="ECO:0000313" key="2">
    <source>
        <dbReference type="EnsemblMetazoa" id="LLOJ003202-PA"/>
    </source>
</evidence>
<evidence type="ECO:0000313" key="3">
    <source>
        <dbReference type="Proteomes" id="UP000092461"/>
    </source>
</evidence>
<dbReference type="AlphaFoldDB" id="A0A1B0FV42"/>
<sequence>MESEEKKIAKVLKEIGFSHLLQYFIDEEFTLESFRLLTLDIVKEFLPKAGPRVLFWSRYTRYFQNEQRKTKGIPPVPPAATVYESDSDKDSDDPLSDPLSDANIEFTFELPTSTQIVKEEPRVLDEELFENLLESATLIPTPQTTPSTSLNLRKTTPSTSTKNSSTVCTVAQYAGSKSVKEHLNTAQGALLRNKYKKHQTFDDRDRGLLARMIVYKEYESLGITPAQKFKLTNERLKFLAEEIAQVFPNENPDTYYFPYNSATR</sequence>
<reference evidence="2" key="1">
    <citation type="submission" date="2020-05" db="UniProtKB">
        <authorList>
            <consortium name="EnsemblMetazoa"/>
        </authorList>
    </citation>
    <scope>IDENTIFICATION</scope>
    <source>
        <strain evidence="2">Jacobina</strain>
    </source>
</reference>
<feature type="compositionally biased region" description="Polar residues" evidence="1">
    <location>
        <begin position="140"/>
        <end position="153"/>
    </location>
</feature>
<dbReference type="VEuPathDB" id="VectorBase:LLOJ003202"/>
<accession>A0A1B0FV42</accession>
<keyword evidence="3" id="KW-1185">Reference proteome</keyword>
<dbReference type="VEuPathDB" id="VectorBase:LLONM1_003012"/>
<dbReference type="EMBL" id="AJWK01010337">
    <property type="status" value="NOT_ANNOTATED_CDS"/>
    <property type="molecule type" value="Genomic_DNA"/>
</dbReference>
<name>A0A1B0FV42_LUTLO</name>
<dbReference type="EnsemblMetazoa" id="LLOJ003202-RA">
    <property type="protein sequence ID" value="LLOJ003202-PA"/>
    <property type="gene ID" value="LLOJ003202"/>
</dbReference>
<proteinExistence type="predicted"/>
<dbReference type="Proteomes" id="UP000092461">
    <property type="component" value="Unassembled WGS sequence"/>
</dbReference>
<evidence type="ECO:0000256" key="1">
    <source>
        <dbReference type="SAM" id="MobiDB-lite"/>
    </source>
</evidence>
<feature type="region of interest" description="Disordered" evidence="1">
    <location>
        <begin position="140"/>
        <end position="163"/>
    </location>
</feature>
<organism evidence="2 3">
    <name type="scientific">Lutzomyia longipalpis</name>
    <name type="common">Sand fly</name>
    <dbReference type="NCBI Taxonomy" id="7200"/>
    <lineage>
        <taxon>Eukaryota</taxon>
        <taxon>Metazoa</taxon>
        <taxon>Ecdysozoa</taxon>
        <taxon>Arthropoda</taxon>
        <taxon>Hexapoda</taxon>
        <taxon>Insecta</taxon>
        <taxon>Pterygota</taxon>
        <taxon>Neoptera</taxon>
        <taxon>Endopterygota</taxon>
        <taxon>Diptera</taxon>
        <taxon>Nematocera</taxon>
        <taxon>Psychodoidea</taxon>
        <taxon>Psychodidae</taxon>
        <taxon>Lutzomyia</taxon>
        <taxon>Lutzomyia</taxon>
    </lineage>
</organism>
<feature type="region of interest" description="Disordered" evidence="1">
    <location>
        <begin position="69"/>
        <end position="96"/>
    </location>
</feature>
<protein>
    <submittedName>
        <fullName evidence="2">Uncharacterized protein</fullName>
    </submittedName>
</protein>
<feature type="compositionally biased region" description="Acidic residues" evidence="1">
    <location>
        <begin position="85"/>
        <end position="95"/>
    </location>
</feature>